<evidence type="ECO:0000313" key="1">
    <source>
        <dbReference type="EMBL" id="KAL1554777.1"/>
    </source>
</evidence>
<organism evidence="1 2">
    <name type="scientific">Salvia divinorum</name>
    <name type="common">Maria pastora</name>
    <name type="synonym">Diviner's sage</name>
    <dbReference type="NCBI Taxonomy" id="28513"/>
    <lineage>
        <taxon>Eukaryota</taxon>
        <taxon>Viridiplantae</taxon>
        <taxon>Streptophyta</taxon>
        <taxon>Embryophyta</taxon>
        <taxon>Tracheophyta</taxon>
        <taxon>Spermatophyta</taxon>
        <taxon>Magnoliopsida</taxon>
        <taxon>eudicotyledons</taxon>
        <taxon>Gunneridae</taxon>
        <taxon>Pentapetalae</taxon>
        <taxon>asterids</taxon>
        <taxon>lamiids</taxon>
        <taxon>Lamiales</taxon>
        <taxon>Lamiaceae</taxon>
        <taxon>Nepetoideae</taxon>
        <taxon>Mentheae</taxon>
        <taxon>Salviinae</taxon>
        <taxon>Salvia</taxon>
        <taxon>Salvia subgen. Calosphace</taxon>
    </lineage>
</organism>
<dbReference type="PANTHER" id="PTHR33116">
    <property type="entry name" value="REVERSE TRANSCRIPTASE ZINC-BINDING DOMAIN-CONTAINING PROTEIN-RELATED-RELATED"/>
    <property type="match status" value="1"/>
</dbReference>
<dbReference type="EMBL" id="JBEAFC010000006">
    <property type="protein sequence ID" value="KAL1554777.1"/>
    <property type="molecule type" value="Genomic_DNA"/>
</dbReference>
<gene>
    <name evidence="1" type="ORF">AAHA92_15300</name>
</gene>
<name>A0ABD1HES4_SALDI</name>
<keyword evidence="2" id="KW-1185">Reference proteome</keyword>
<accession>A0ABD1HES4</accession>
<evidence type="ECO:0008006" key="3">
    <source>
        <dbReference type="Google" id="ProtNLM"/>
    </source>
</evidence>
<dbReference type="Proteomes" id="UP001567538">
    <property type="component" value="Unassembled WGS sequence"/>
</dbReference>
<evidence type="ECO:0000313" key="2">
    <source>
        <dbReference type="Proteomes" id="UP001567538"/>
    </source>
</evidence>
<reference evidence="1 2" key="1">
    <citation type="submission" date="2024-06" db="EMBL/GenBank/DDBJ databases">
        <title>A chromosome level genome sequence of Diviner's sage (Salvia divinorum).</title>
        <authorList>
            <person name="Ford S.A."/>
            <person name="Ro D.-K."/>
            <person name="Ness R.W."/>
            <person name="Phillips M.A."/>
        </authorList>
    </citation>
    <scope>NUCLEOTIDE SEQUENCE [LARGE SCALE GENOMIC DNA]</scope>
    <source>
        <strain evidence="1">SAF-2024a</strain>
        <tissue evidence="1">Leaf</tissue>
    </source>
</reference>
<protein>
    <recommendedName>
        <fullName evidence="3">Reverse transcriptase zinc-binding domain-containing protein</fullName>
    </recommendedName>
</protein>
<sequence length="126" mass="14893">MDIDHNCPLCNGCEESADQLFFKCPETKKVWEEVRHWVGLFRRITTIKSAIKWTARQKTGSAIVQKARRLALMASINFMWKTRNAHIFDGKPFEAERVVFQVKSTSYRLLYTRFPYEQVIEHLPEK</sequence>
<proteinExistence type="predicted"/>
<comment type="caution">
    <text evidence="1">The sequence shown here is derived from an EMBL/GenBank/DDBJ whole genome shotgun (WGS) entry which is preliminary data.</text>
</comment>
<dbReference type="PANTHER" id="PTHR33116:SF78">
    <property type="entry name" value="OS12G0587133 PROTEIN"/>
    <property type="match status" value="1"/>
</dbReference>
<dbReference type="AlphaFoldDB" id="A0ABD1HES4"/>